<comment type="caution">
    <text evidence="2">The sequence shown here is derived from an EMBL/GenBank/DDBJ whole genome shotgun (WGS) entry which is preliminary data.</text>
</comment>
<dbReference type="Proteomes" id="UP000266841">
    <property type="component" value="Unassembled WGS sequence"/>
</dbReference>
<dbReference type="AlphaFoldDB" id="K0SLS6"/>
<feature type="compositionally biased region" description="Basic and acidic residues" evidence="1">
    <location>
        <begin position="1"/>
        <end position="11"/>
    </location>
</feature>
<evidence type="ECO:0000256" key="1">
    <source>
        <dbReference type="SAM" id="MobiDB-lite"/>
    </source>
</evidence>
<evidence type="ECO:0000313" key="3">
    <source>
        <dbReference type="Proteomes" id="UP000266841"/>
    </source>
</evidence>
<feature type="compositionally biased region" description="Acidic residues" evidence="1">
    <location>
        <begin position="351"/>
        <end position="360"/>
    </location>
</feature>
<sequence length="572" mass="61396">MLAPHRSDPRRGGARTCGVVMGVPPAAEARQITGGPSSSTVEPIQRGPVSPLDHSGSKDGSPPISRPGMRRMNRGGSRSATATDAEHNSNSRSVLAVGERTVSRAGSAAWGGEASGRYSEYSASGAMQTSLGDCAAAGDDEDSDDCSAYTTASNYEERGPFGKRTTDGKSFEPLRSGDNVEYTPIISVAGTDYRRAWVLSVSLSSDCPLVLSTNDVLDKRHLVRRIQVIEPGGGLVDHRGIYRPIEEFQLEEGGTITHGDVNALQATEYAGKFEDLGLSDKDVEAYDPIYEKQRREAEQWSRDAKARHAVLYARLNRKSPNTSSSSSDDEFVHNRKAPRALSLPPSPTLDLELDVSDDDPSASGAPGLELSEVLDSKQAAVTNFDDSTDVDFSAEVNASNLGQALLTNFDVVDADANKGGDVTDELKPAAVINCDDFDKTADVTAADPEPSVTNFDEAAVNGDMDVDGGDANLNKGAVDVTEEQLPSYAASSLLSKPQRPLDQFQEGKRSSSICTFAQMCSDQIHDLLDEKASDDRQRWTGEIWMDVWPWKKGIAKESVYASDPTSMNLCGE</sequence>
<gene>
    <name evidence="2" type="ORF">THAOC_12833</name>
</gene>
<reference evidence="2 3" key="1">
    <citation type="journal article" date="2012" name="Genome Biol.">
        <title>Genome and low-iron response of an oceanic diatom adapted to chronic iron limitation.</title>
        <authorList>
            <person name="Lommer M."/>
            <person name="Specht M."/>
            <person name="Roy A.S."/>
            <person name="Kraemer L."/>
            <person name="Andreson R."/>
            <person name="Gutowska M.A."/>
            <person name="Wolf J."/>
            <person name="Bergner S.V."/>
            <person name="Schilhabel M.B."/>
            <person name="Klostermeier U.C."/>
            <person name="Beiko R.G."/>
            <person name="Rosenstiel P."/>
            <person name="Hippler M."/>
            <person name="Laroche J."/>
        </authorList>
    </citation>
    <scope>NUCLEOTIDE SEQUENCE [LARGE SCALE GENOMIC DNA]</scope>
    <source>
        <strain evidence="2 3">CCMP1005</strain>
    </source>
</reference>
<accession>K0SLS6</accession>
<feature type="non-terminal residue" evidence="2">
    <location>
        <position position="572"/>
    </location>
</feature>
<feature type="region of interest" description="Disordered" evidence="1">
    <location>
        <begin position="1"/>
        <end position="115"/>
    </location>
</feature>
<evidence type="ECO:0000313" key="2">
    <source>
        <dbReference type="EMBL" id="EJK66260.1"/>
    </source>
</evidence>
<dbReference type="EMBL" id="AGNL01015142">
    <property type="protein sequence ID" value="EJK66260.1"/>
    <property type="molecule type" value="Genomic_DNA"/>
</dbReference>
<feature type="compositionally biased region" description="Low complexity" evidence="1">
    <location>
        <begin position="103"/>
        <end position="115"/>
    </location>
</feature>
<feature type="region of interest" description="Disordered" evidence="1">
    <location>
        <begin position="312"/>
        <end position="368"/>
    </location>
</feature>
<keyword evidence="3" id="KW-1185">Reference proteome</keyword>
<proteinExistence type="predicted"/>
<organism evidence="2 3">
    <name type="scientific">Thalassiosira oceanica</name>
    <name type="common">Marine diatom</name>
    <dbReference type="NCBI Taxonomy" id="159749"/>
    <lineage>
        <taxon>Eukaryota</taxon>
        <taxon>Sar</taxon>
        <taxon>Stramenopiles</taxon>
        <taxon>Ochrophyta</taxon>
        <taxon>Bacillariophyta</taxon>
        <taxon>Coscinodiscophyceae</taxon>
        <taxon>Thalassiosirophycidae</taxon>
        <taxon>Thalassiosirales</taxon>
        <taxon>Thalassiosiraceae</taxon>
        <taxon>Thalassiosira</taxon>
    </lineage>
</organism>
<name>K0SLS6_THAOC</name>
<protein>
    <submittedName>
        <fullName evidence="2">Uncharacterized protein</fullName>
    </submittedName>
</protein>